<organism evidence="2">
    <name type="scientific">Oryza glumipatula</name>
    <dbReference type="NCBI Taxonomy" id="40148"/>
    <lineage>
        <taxon>Eukaryota</taxon>
        <taxon>Viridiplantae</taxon>
        <taxon>Streptophyta</taxon>
        <taxon>Embryophyta</taxon>
        <taxon>Tracheophyta</taxon>
        <taxon>Spermatophyta</taxon>
        <taxon>Magnoliopsida</taxon>
        <taxon>Liliopsida</taxon>
        <taxon>Poales</taxon>
        <taxon>Poaceae</taxon>
        <taxon>BOP clade</taxon>
        <taxon>Oryzoideae</taxon>
        <taxon>Oryzeae</taxon>
        <taxon>Oryzinae</taxon>
        <taxon>Oryza</taxon>
    </lineage>
</organism>
<dbReference type="Proteomes" id="UP000026961">
    <property type="component" value="Chromosome 1"/>
</dbReference>
<feature type="compositionally biased region" description="Basic and acidic residues" evidence="1">
    <location>
        <begin position="64"/>
        <end position="90"/>
    </location>
</feature>
<dbReference type="AlphaFoldDB" id="A0A0D9Y680"/>
<reference evidence="2" key="1">
    <citation type="submission" date="2013-08" db="EMBL/GenBank/DDBJ databases">
        <title>Oryza genome evolution.</title>
        <authorList>
            <person name="Wing R.A."/>
            <person name="Panaud O."/>
            <person name="Oliveira A.C."/>
        </authorList>
    </citation>
    <scope>NUCLEOTIDE SEQUENCE</scope>
</reference>
<evidence type="ECO:0000313" key="2">
    <source>
        <dbReference type="EnsemblPlants" id="OGLUM01G11150.1"/>
    </source>
</evidence>
<proteinExistence type="predicted"/>
<evidence type="ECO:0000313" key="3">
    <source>
        <dbReference type="Proteomes" id="UP000026961"/>
    </source>
</evidence>
<evidence type="ECO:0000256" key="1">
    <source>
        <dbReference type="SAM" id="MobiDB-lite"/>
    </source>
</evidence>
<dbReference type="Gramene" id="OGLUM01G11150.1">
    <property type="protein sequence ID" value="OGLUM01G11150.1"/>
    <property type="gene ID" value="OGLUM01G11150"/>
</dbReference>
<dbReference type="EnsemblPlants" id="OGLUM01G11150.1">
    <property type="protein sequence ID" value="OGLUM01G11150.1"/>
    <property type="gene ID" value="OGLUM01G11150"/>
</dbReference>
<dbReference type="HOGENOM" id="CLU_1449871_0_0_1"/>
<keyword evidence="3" id="KW-1185">Reference proteome</keyword>
<feature type="compositionally biased region" description="Low complexity" evidence="1">
    <location>
        <begin position="171"/>
        <end position="201"/>
    </location>
</feature>
<feature type="compositionally biased region" description="Basic and acidic residues" evidence="1">
    <location>
        <begin position="135"/>
        <end position="153"/>
    </location>
</feature>
<accession>A0A0D9Y680</accession>
<reference evidence="2" key="3">
    <citation type="submission" date="2018-05" db="EMBL/GenBank/DDBJ databases">
        <title>OgluRS3 (Oryza glumaepatula Reference Sequence Version 3).</title>
        <authorList>
            <person name="Zhang J."/>
            <person name="Kudrna D."/>
            <person name="Lee S."/>
            <person name="Talag J."/>
            <person name="Welchert J."/>
            <person name="Wing R.A."/>
        </authorList>
    </citation>
    <scope>NUCLEOTIDE SEQUENCE [LARGE SCALE GENOMIC DNA]</scope>
</reference>
<name>A0A0D9Y680_9ORYZ</name>
<feature type="region of interest" description="Disordered" evidence="1">
    <location>
        <begin position="24"/>
        <end position="209"/>
    </location>
</feature>
<reference evidence="2" key="2">
    <citation type="submission" date="2015-04" db="UniProtKB">
        <authorList>
            <consortium name="EnsemblPlants"/>
        </authorList>
    </citation>
    <scope>IDENTIFICATION</scope>
</reference>
<protein>
    <submittedName>
        <fullName evidence="2">Uncharacterized protein</fullName>
    </submittedName>
</protein>
<sequence length="209" mass="21647">MNNTRQNTWVKEDLQAMDLSSLCATGATGGKSTHVDAGGGDLGAEETKKRWSTYADGGGGSGVKKGEGGGDRRRSSDGEGGGDRRQRSEHGASISGHPQPPGDRIWRQGFQGDHHRCSGTKKRPPELRDEEDPPEISHIRQGREGRRCGDKRIWSRGAVPADGGRGGGRGPTAAAVSTAHGSDAADASSRASASARASPSAGTVGPRGE</sequence>